<organism evidence="1 2">
    <name type="scientific">Elysia chlorotica</name>
    <name type="common">Eastern emerald elysia</name>
    <name type="synonym">Sea slug</name>
    <dbReference type="NCBI Taxonomy" id="188477"/>
    <lineage>
        <taxon>Eukaryota</taxon>
        <taxon>Metazoa</taxon>
        <taxon>Spiralia</taxon>
        <taxon>Lophotrochozoa</taxon>
        <taxon>Mollusca</taxon>
        <taxon>Gastropoda</taxon>
        <taxon>Heterobranchia</taxon>
        <taxon>Euthyneura</taxon>
        <taxon>Panpulmonata</taxon>
        <taxon>Sacoglossa</taxon>
        <taxon>Placobranchoidea</taxon>
        <taxon>Plakobranchidae</taxon>
        <taxon>Elysia</taxon>
    </lineage>
</organism>
<gene>
    <name evidence="1" type="ORF">EGW08_017448</name>
</gene>
<proteinExistence type="predicted"/>
<evidence type="ECO:0000313" key="1">
    <source>
        <dbReference type="EMBL" id="RUS74781.1"/>
    </source>
</evidence>
<name>A0A3S1BTW9_ELYCH</name>
<dbReference type="Proteomes" id="UP000271974">
    <property type="component" value="Unassembled WGS sequence"/>
</dbReference>
<keyword evidence="2" id="KW-1185">Reference proteome</keyword>
<accession>A0A3S1BTW9</accession>
<dbReference type="AlphaFoldDB" id="A0A3S1BTW9"/>
<comment type="caution">
    <text evidence="1">The sequence shown here is derived from an EMBL/GenBank/DDBJ whole genome shotgun (WGS) entry which is preliminary data.</text>
</comment>
<evidence type="ECO:0000313" key="2">
    <source>
        <dbReference type="Proteomes" id="UP000271974"/>
    </source>
</evidence>
<dbReference type="EMBL" id="RQTK01000800">
    <property type="protein sequence ID" value="RUS74781.1"/>
    <property type="molecule type" value="Genomic_DNA"/>
</dbReference>
<dbReference type="OrthoDB" id="6783272at2759"/>
<protein>
    <submittedName>
        <fullName evidence="1">Uncharacterized protein</fullName>
    </submittedName>
</protein>
<reference evidence="1 2" key="1">
    <citation type="submission" date="2019-01" db="EMBL/GenBank/DDBJ databases">
        <title>A draft genome assembly of the solar-powered sea slug Elysia chlorotica.</title>
        <authorList>
            <person name="Cai H."/>
            <person name="Li Q."/>
            <person name="Fang X."/>
            <person name="Li J."/>
            <person name="Curtis N.E."/>
            <person name="Altenburger A."/>
            <person name="Shibata T."/>
            <person name="Feng M."/>
            <person name="Maeda T."/>
            <person name="Schwartz J.A."/>
            <person name="Shigenobu S."/>
            <person name="Lundholm N."/>
            <person name="Nishiyama T."/>
            <person name="Yang H."/>
            <person name="Hasebe M."/>
            <person name="Li S."/>
            <person name="Pierce S.K."/>
            <person name="Wang J."/>
        </authorList>
    </citation>
    <scope>NUCLEOTIDE SEQUENCE [LARGE SCALE GENOMIC DNA]</scope>
    <source>
        <strain evidence="1">EC2010</strain>
        <tissue evidence="1">Whole organism of an adult</tissue>
    </source>
</reference>
<sequence length="214" mass="24184">MGDRGTAEACGCELCQHHSEHIRRRDETRAAYKMDAGRTDDQEIITPVDLQKVMMLPRLPGLKSCAFTKRIVVFNETFAGLGTSSVNSHDISANEITFKYLETGHTFMAADSVHQSIKRQLKKCGDVRDFQEYADSLEKARCKVINMEATSFKLWKDHSNRANLNKGGHKLSNVAVVQFRRGSRLLFYKNTHESNTPFLTADFLKKKSNISALP</sequence>